<dbReference type="SUPFAM" id="SSF53474">
    <property type="entry name" value="alpha/beta-Hydrolases"/>
    <property type="match status" value="1"/>
</dbReference>
<protein>
    <recommendedName>
        <fullName evidence="3">AB hydrolase-1 domain-containing protein</fullName>
    </recommendedName>
</protein>
<accession>A0A5C6M5T6</accession>
<keyword evidence="2" id="KW-1185">Reference proteome</keyword>
<dbReference type="EMBL" id="SRHE01000108">
    <property type="protein sequence ID" value="TWW10140.1"/>
    <property type="molecule type" value="Genomic_DNA"/>
</dbReference>
<dbReference type="InterPro" id="IPR029058">
    <property type="entry name" value="AB_hydrolase_fold"/>
</dbReference>
<organism evidence="1 2">
    <name type="scientific">Planctomyces bekefii</name>
    <dbReference type="NCBI Taxonomy" id="1653850"/>
    <lineage>
        <taxon>Bacteria</taxon>
        <taxon>Pseudomonadati</taxon>
        <taxon>Planctomycetota</taxon>
        <taxon>Planctomycetia</taxon>
        <taxon>Planctomycetales</taxon>
        <taxon>Planctomycetaceae</taxon>
        <taxon>Planctomyces</taxon>
    </lineage>
</organism>
<evidence type="ECO:0008006" key="3">
    <source>
        <dbReference type="Google" id="ProtNLM"/>
    </source>
</evidence>
<dbReference type="Gene3D" id="3.40.50.1820">
    <property type="entry name" value="alpha/beta hydrolase"/>
    <property type="match status" value="1"/>
</dbReference>
<reference evidence="1 2" key="1">
    <citation type="submission" date="2019-08" db="EMBL/GenBank/DDBJ databases">
        <title>100 year-old enigma solved: identification of Planctomyces bekefii, the type genus and species of the phylum Planctomycetes.</title>
        <authorList>
            <person name="Svetlana D.N."/>
            <person name="Overmann J."/>
        </authorList>
    </citation>
    <scope>NUCLEOTIDE SEQUENCE [LARGE SCALE GENOMIC DNA]</scope>
    <source>
        <strain evidence="1">Phe10_nw2017</strain>
    </source>
</reference>
<gene>
    <name evidence="1" type="ORF">E3A20_07650</name>
</gene>
<sequence length="284" mass="31123">MSRQDFRRFPPLQRCRLEADRPVSAVRLGLGSVIRLGLAPLGRRATRFHRGLDTAERQACGLILILPGIEGCSSVNDSIARGLSEAGCEAAIRIEDWRRFRPWNPLHLATLKHNRGEAIRIAAMISTYCCEFPGRPVHIIGHSAGAGMALFVLESLPEDCGVDSVLLLAAAVSRHYPLTAAAARIRGALWNFFSPLDLPTVGLGTTVFGTMDRRHTVSAGALGFTARSHETCLQQVCFRPAMLKQWNFGGHFGWTNAVFVRDRLAPLLLNPRSTACGKDARHHA</sequence>
<comment type="caution">
    <text evidence="1">The sequence shown here is derived from an EMBL/GenBank/DDBJ whole genome shotgun (WGS) entry which is preliminary data.</text>
</comment>
<dbReference type="Proteomes" id="UP000321083">
    <property type="component" value="Unassembled WGS sequence"/>
</dbReference>
<reference evidence="1 2" key="2">
    <citation type="submission" date="2019-08" db="EMBL/GenBank/DDBJ databases">
        <authorList>
            <person name="Henke P."/>
        </authorList>
    </citation>
    <scope>NUCLEOTIDE SEQUENCE [LARGE SCALE GENOMIC DNA]</scope>
    <source>
        <strain evidence="1">Phe10_nw2017</strain>
    </source>
</reference>
<name>A0A5C6M5T6_9PLAN</name>
<dbReference type="AlphaFoldDB" id="A0A5C6M5T6"/>
<proteinExistence type="predicted"/>
<evidence type="ECO:0000313" key="2">
    <source>
        <dbReference type="Proteomes" id="UP000321083"/>
    </source>
</evidence>
<evidence type="ECO:0000313" key="1">
    <source>
        <dbReference type="EMBL" id="TWW10140.1"/>
    </source>
</evidence>